<dbReference type="CDD" id="cd00090">
    <property type="entry name" value="HTH_ARSR"/>
    <property type="match status" value="1"/>
</dbReference>
<sequence>MTIASCESGDFMRANGEYEQNTSESNQTQVHPDVVAYVASHMPDQDDLIDVAELFKAFGDLTRAKIICALAQSEMCVSDLSVLLEMNQSAVSHQLRMLKQVRLVKTRRDGKVRYYSLADEHIQKMFQVAFEHIMED</sequence>
<dbReference type="InterPro" id="IPR036388">
    <property type="entry name" value="WH-like_DNA-bd_sf"/>
</dbReference>
<dbReference type="PANTHER" id="PTHR43132:SF6">
    <property type="entry name" value="HTH-TYPE TRANSCRIPTIONAL REPRESSOR CZRA"/>
    <property type="match status" value="1"/>
</dbReference>
<dbReference type="InterPro" id="IPR001845">
    <property type="entry name" value="HTH_ArsR_DNA-bd_dom"/>
</dbReference>
<dbReference type="EMBL" id="FP929038">
    <property type="protein sequence ID" value="CBK81009.1"/>
    <property type="molecule type" value="Genomic_DNA"/>
</dbReference>
<dbReference type="NCBIfam" id="NF033788">
    <property type="entry name" value="HTH_metalloreg"/>
    <property type="match status" value="1"/>
</dbReference>
<dbReference type="PANTHER" id="PTHR43132">
    <property type="entry name" value="ARSENICAL RESISTANCE OPERON REPRESSOR ARSR-RELATED"/>
    <property type="match status" value="1"/>
</dbReference>
<accession>D4J9I8</accession>
<dbReference type="STRING" id="717962.CC1_23370"/>
<keyword evidence="1" id="KW-0805">Transcription regulation</keyword>
<dbReference type="GO" id="GO:0003677">
    <property type="term" value="F:DNA binding"/>
    <property type="evidence" value="ECO:0007669"/>
    <property type="project" value="UniProtKB-KW"/>
</dbReference>
<dbReference type="GO" id="GO:0003700">
    <property type="term" value="F:DNA-binding transcription factor activity"/>
    <property type="evidence" value="ECO:0007669"/>
    <property type="project" value="InterPro"/>
</dbReference>
<dbReference type="PATRIC" id="fig|717962.3.peg.2234"/>
<dbReference type="InterPro" id="IPR051011">
    <property type="entry name" value="Metal_resp_trans_reg"/>
</dbReference>
<feature type="domain" description="HTH arsR-type" evidence="4">
    <location>
        <begin position="43"/>
        <end position="136"/>
    </location>
</feature>
<dbReference type="KEGG" id="cct:CC1_23370"/>
<organism evidence="5 6">
    <name type="scientific">Coprococcus catus GD/7</name>
    <dbReference type="NCBI Taxonomy" id="717962"/>
    <lineage>
        <taxon>Bacteria</taxon>
        <taxon>Bacillati</taxon>
        <taxon>Bacillota</taxon>
        <taxon>Clostridia</taxon>
        <taxon>Lachnospirales</taxon>
        <taxon>Lachnospiraceae</taxon>
        <taxon>Coprococcus</taxon>
    </lineage>
</organism>
<gene>
    <name evidence="5" type="ORF">CC1_23370</name>
</gene>
<dbReference type="PROSITE" id="PS50987">
    <property type="entry name" value="HTH_ARSR_2"/>
    <property type="match status" value="1"/>
</dbReference>
<evidence type="ECO:0000313" key="6">
    <source>
        <dbReference type="Proteomes" id="UP000008798"/>
    </source>
</evidence>
<name>D4J9I8_9FIRM</name>
<dbReference type="HOGENOM" id="CLU_097806_7_3_9"/>
<dbReference type="Gene3D" id="1.10.10.10">
    <property type="entry name" value="Winged helix-like DNA-binding domain superfamily/Winged helix DNA-binding domain"/>
    <property type="match status" value="1"/>
</dbReference>
<evidence type="ECO:0000313" key="5">
    <source>
        <dbReference type="EMBL" id="CBK81009.1"/>
    </source>
</evidence>
<dbReference type="PRINTS" id="PR00778">
    <property type="entry name" value="HTHARSR"/>
</dbReference>
<dbReference type="SUPFAM" id="SSF46785">
    <property type="entry name" value="Winged helix' DNA-binding domain"/>
    <property type="match status" value="1"/>
</dbReference>
<dbReference type="Pfam" id="PF01022">
    <property type="entry name" value="HTH_5"/>
    <property type="match status" value="1"/>
</dbReference>
<keyword evidence="3" id="KW-0804">Transcription</keyword>
<proteinExistence type="predicted"/>
<evidence type="ECO:0000256" key="3">
    <source>
        <dbReference type="ARBA" id="ARBA00023163"/>
    </source>
</evidence>
<dbReference type="InterPro" id="IPR036390">
    <property type="entry name" value="WH_DNA-bd_sf"/>
</dbReference>
<dbReference type="Proteomes" id="UP000008798">
    <property type="component" value="Chromosome"/>
</dbReference>
<dbReference type="AlphaFoldDB" id="D4J9I8"/>
<keyword evidence="2" id="KW-0238">DNA-binding</keyword>
<reference evidence="5 6" key="2">
    <citation type="submission" date="2010-03" db="EMBL/GenBank/DDBJ databases">
        <authorList>
            <person name="Pajon A."/>
        </authorList>
    </citation>
    <scope>NUCLEOTIDE SEQUENCE [LARGE SCALE GENOMIC DNA]</scope>
    <source>
        <strain evidence="5 6">GD/7</strain>
    </source>
</reference>
<reference evidence="5 6" key="1">
    <citation type="submission" date="2010-03" db="EMBL/GenBank/DDBJ databases">
        <title>The genome sequence of Coprococcus catus GD/7.</title>
        <authorList>
            <consortium name="metaHIT consortium -- http://www.metahit.eu/"/>
            <person name="Pajon A."/>
            <person name="Turner K."/>
            <person name="Parkhill J."/>
            <person name="Duncan S."/>
            <person name="Flint H."/>
        </authorList>
    </citation>
    <scope>NUCLEOTIDE SEQUENCE [LARGE SCALE GENOMIC DNA]</scope>
    <source>
        <strain evidence="5 6">GD/7</strain>
    </source>
</reference>
<protein>
    <submittedName>
        <fullName evidence="5">Transcriptional regulator, ArsR family</fullName>
    </submittedName>
</protein>
<dbReference type="SMART" id="SM00418">
    <property type="entry name" value="HTH_ARSR"/>
    <property type="match status" value="1"/>
</dbReference>
<evidence type="ECO:0000256" key="2">
    <source>
        <dbReference type="ARBA" id="ARBA00023125"/>
    </source>
</evidence>
<dbReference type="InterPro" id="IPR011991">
    <property type="entry name" value="ArsR-like_HTH"/>
</dbReference>
<evidence type="ECO:0000259" key="4">
    <source>
        <dbReference type="PROSITE" id="PS50987"/>
    </source>
</evidence>
<evidence type="ECO:0000256" key="1">
    <source>
        <dbReference type="ARBA" id="ARBA00023015"/>
    </source>
</evidence>